<dbReference type="STRING" id="980251.GCA_001642875_04319"/>
<dbReference type="InterPro" id="IPR051598">
    <property type="entry name" value="TSUP/Inactive_protease-like"/>
</dbReference>
<gene>
    <name evidence="6" type="ORF">MFFC18_36330</name>
</gene>
<feature type="transmembrane region" description="Helical" evidence="5">
    <location>
        <begin position="95"/>
        <end position="113"/>
    </location>
</feature>
<feature type="transmembrane region" description="Helical" evidence="5">
    <location>
        <begin position="239"/>
        <end position="257"/>
    </location>
</feature>
<dbReference type="GO" id="GO:0005886">
    <property type="term" value="C:plasma membrane"/>
    <property type="evidence" value="ECO:0007669"/>
    <property type="project" value="UniProtKB-SubCell"/>
</dbReference>
<dbReference type="Pfam" id="PF01925">
    <property type="entry name" value="TauE"/>
    <property type="match status" value="1"/>
</dbReference>
<dbReference type="EMBL" id="CP042912">
    <property type="protein sequence ID" value="QEG23731.1"/>
    <property type="molecule type" value="Genomic_DNA"/>
</dbReference>
<evidence type="ECO:0000256" key="4">
    <source>
        <dbReference type="ARBA" id="ARBA00023136"/>
    </source>
</evidence>
<comment type="similarity">
    <text evidence="5">Belongs to the 4-toluene sulfonate uptake permease (TSUP) (TC 2.A.102) family.</text>
</comment>
<dbReference type="PANTHER" id="PTHR43701:SF2">
    <property type="entry name" value="MEMBRANE TRANSPORTER PROTEIN YJNA-RELATED"/>
    <property type="match status" value="1"/>
</dbReference>
<dbReference type="Proteomes" id="UP000322214">
    <property type="component" value="Chromosome"/>
</dbReference>
<dbReference type="RefSeq" id="WP_075086165.1">
    <property type="nucleotide sequence ID" value="NZ_CP042912.1"/>
</dbReference>
<feature type="transmembrane region" description="Helical" evidence="5">
    <location>
        <begin position="208"/>
        <end position="227"/>
    </location>
</feature>
<feature type="transmembrane region" description="Helical" evidence="5">
    <location>
        <begin position="178"/>
        <end position="196"/>
    </location>
</feature>
<dbReference type="KEGG" id="mff:MFFC18_36330"/>
<dbReference type="PANTHER" id="PTHR43701">
    <property type="entry name" value="MEMBRANE TRANSPORTER PROTEIN MJ0441-RELATED"/>
    <property type="match status" value="1"/>
</dbReference>
<evidence type="ECO:0000256" key="5">
    <source>
        <dbReference type="RuleBase" id="RU363041"/>
    </source>
</evidence>
<dbReference type="AlphaFoldDB" id="A0A5B9PM59"/>
<reference evidence="6 7" key="1">
    <citation type="submission" date="2019-08" db="EMBL/GenBank/DDBJ databases">
        <title>Deep-cultivation of Planctomycetes and their phenomic and genomic characterization uncovers novel biology.</title>
        <authorList>
            <person name="Wiegand S."/>
            <person name="Jogler M."/>
            <person name="Boedeker C."/>
            <person name="Pinto D."/>
            <person name="Vollmers J."/>
            <person name="Rivas-Marin E."/>
            <person name="Kohn T."/>
            <person name="Peeters S.H."/>
            <person name="Heuer A."/>
            <person name="Rast P."/>
            <person name="Oberbeckmann S."/>
            <person name="Bunk B."/>
            <person name="Jeske O."/>
            <person name="Meyerdierks A."/>
            <person name="Storesund J.E."/>
            <person name="Kallscheuer N."/>
            <person name="Luecker S."/>
            <person name="Lage O.M."/>
            <person name="Pohl T."/>
            <person name="Merkel B.J."/>
            <person name="Hornburger P."/>
            <person name="Mueller R.-W."/>
            <person name="Bruemmer F."/>
            <person name="Labrenz M."/>
            <person name="Spormann A.M."/>
            <person name="Op den Camp H."/>
            <person name="Overmann J."/>
            <person name="Amann R."/>
            <person name="Jetten M.S.M."/>
            <person name="Mascher T."/>
            <person name="Medema M.H."/>
            <person name="Devos D.P."/>
            <person name="Kaster A.-K."/>
            <person name="Ovreas L."/>
            <person name="Rohde M."/>
            <person name="Galperin M.Y."/>
            <person name="Jogler C."/>
        </authorList>
    </citation>
    <scope>NUCLEOTIDE SEQUENCE [LARGE SCALE GENOMIC DNA]</scope>
    <source>
        <strain evidence="6 7">FC18</strain>
    </source>
</reference>
<organism evidence="6 7">
    <name type="scientific">Mariniblastus fucicola</name>
    <dbReference type="NCBI Taxonomy" id="980251"/>
    <lineage>
        <taxon>Bacteria</taxon>
        <taxon>Pseudomonadati</taxon>
        <taxon>Planctomycetota</taxon>
        <taxon>Planctomycetia</taxon>
        <taxon>Pirellulales</taxon>
        <taxon>Pirellulaceae</taxon>
        <taxon>Mariniblastus</taxon>
    </lineage>
</organism>
<evidence type="ECO:0000256" key="3">
    <source>
        <dbReference type="ARBA" id="ARBA00022989"/>
    </source>
</evidence>
<keyword evidence="2 5" id="KW-0812">Transmembrane</keyword>
<evidence type="ECO:0000256" key="1">
    <source>
        <dbReference type="ARBA" id="ARBA00004141"/>
    </source>
</evidence>
<feature type="transmembrane region" description="Helical" evidence="5">
    <location>
        <begin position="45"/>
        <end position="62"/>
    </location>
</feature>
<dbReference type="OrthoDB" id="8559161at2"/>
<keyword evidence="5" id="KW-1003">Cell membrane</keyword>
<evidence type="ECO:0000313" key="6">
    <source>
        <dbReference type="EMBL" id="QEG23731.1"/>
    </source>
</evidence>
<evidence type="ECO:0000313" key="7">
    <source>
        <dbReference type="Proteomes" id="UP000322214"/>
    </source>
</evidence>
<feature type="transmembrane region" description="Helical" evidence="5">
    <location>
        <begin position="6"/>
        <end position="33"/>
    </location>
</feature>
<evidence type="ECO:0000256" key="2">
    <source>
        <dbReference type="ARBA" id="ARBA00022692"/>
    </source>
</evidence>
<proteinExistence type="inferred from homology"/>
<name>A0A5B9PM59_9BACT</name>
<feature type="transmembrane region" description="Helical" evidence="5">
    <location>
        <begin position="68"/>
        <end position="88"/>
    </location>
</feature>
<accession>A0A5B9PM59</accession>
<keyword evidence="7" id="KW-1185">Reference proteome</keyword>
<keyword evidence="4 5" id="KW-0472">Membrane</keyword>
<protein>
    <recommendedName>
        <fullName evidence="5">Probable membrane transporter protein</fullName>
    </recommendedName>
</protein>
<feature type="transmembrane region" description="Helical" evidence="5">
    <location>
        <begin position="148"/>
        <end position="171"/>
    </location>
</feature>
<sequence length="281" mass="29182">MTTIIVGAIIVGMILGLLGSGGSAIMVPILVYLVGHDAKISIAESMAIVGAISAAGALPFARAKQVDWPSVVLFGLPAMLGTFIGAWLGGMASDALQLIVFGLVLLLAAGFMIRKAFGKKSSTIEESVGAKRSIDGTKGVLIFLEGSLVGVLTGFVGVGGGFLIVPALLILGKLPMRTAIGTSLVIIVMKSAVGFFKYQHYLSAHDLSVDWSTIGIFVGVGLFGCFLGQQINSRLNQRGLTQAFAVFLVLVGAFVILKEGSELLKSTDPQPDTVITQVVDS</sequence>
<keyword evidence="3 5" id="KW-1133">Transmembrane helix</keyword>
<comment type="subcellular location">
    <subcellularLocation>
        <location evidence="5">Cell membrane</location>
        <topology evidence="5">Multi-pass membrane protein</topology>
    </subcellularLocation>
    <subcellularLocation>
        <location evidence="1">Membrane</location>
        <topology evidence="1">Multi-pass membrane protein</topology>
    </subcellularLocation>
</comment>
<dbReference type="InterPro" id="IPR002781">
    <property type="entry name" value="TM_pro_TauE-like"/>
</dbReference>